<dbReference type="SMART" id="SM00740">
    <property type="entry name" value="PASTA"/>
    <property type="match status" value="1"/>
</dbReference>
<evidence type="ECO:0000313" key="3">
    <source>
        <dbReference type="EMBL" id="SVB38875.1"/>
    </source>
</evidence>
<name>A0A382DKX9_9ZZZZ</name>
<gene>
    <name evidence="3" type="ORF">METZ01_LOCUS191729</name>
</gene>
<sequence length="149" mass="16252">MLRSLLRKALIAAGVVGGSGVAFLLIVDNLIMPSIVDVPRVTVPDMRNRTIPETEQLIRQMGLRLTLRDSVFSDAPVGHVLEQEPGRGEYIKRARRVFVDVSRGPRRYPVPDVTGGSHREAELQILGHQLTVGAILQESSTAIPVGVVL</sequence>
<dbReference type="Gene3D" id="3.30.10.20">
    <property type="match status" value="1"/>
</dbReference>
<proteinExistence type="predicted"/>
<feature type="non-terminal residue" evidence="3">
    <location>
        <position position="149"/>
    </location>
</feature>
<keyword evidence="1" id="KW-0812">Transmembrane</keyword>
<keyword evidence="1" id="KW-0472">Membrane</keyword>
<feature type="transmembrane region" description="Helical" evidence="1">
    <location>
        <begin position="9"/>
        <end position="27"/>
    </location>
</feature>
<dbReference type="InterPro" id="IPR005543">
    <property type="entry name" value="PASTA_dom"/>
</dbReference>
<reference evidence="3" key="1">
    <citation type="submission" date="2018-05" db="EMBL/GenBank/DDBJ databases">
        <authorList>
            <person name="Lanie J.A."/>
            <person name="Ng W.-L."/>
            <person name="Kazmierczak K.M."/>
            <person name="Andrzejewski T.M."/>
            <person name="Davidsen T.M."/>
            <person name="Wayne K.J."/>
            <person name="Tettelin H."/>
            <person name="Glass J.I."/>
            <person name="Rusch D."/>
            <person name="Podicherti R."/>
            <person name="Tsui H.-C.T."/>
            <person name="Winkler M.E."/>
        </authorList>
    </citation>
    <scope>NUCLEOTIDE SEQUENCE</scope>
</reference>
<evidence type="ECO:0000259" key="2">
    <source>
        <dbReference type="PROSITE" id="PS51178"/>
    </source>
</evidence>
<accession>A0A382DKX9</accession>
<protein>
    <recommendedName>
        <fullName evidence="2">PASTA domain-containing protein</fullName>
    </recommendedName>
</protein>
<dbReference type="EMBL" id="UINC01039829">
    <property type="protein sequence ID" value="SVB38875.1"/>
    <property type="molecule type" value="Genomic_DNA"/>
</dbReference>
<dbReference type="CDD" id="cd06577">
    <property type="entry name" value="PASTA_pknB"/>
    <property type="match status" value="1"/>
</dbReference>
<feature type="domain" description="PASTA" evidence="2">
    <location>
        <begin position="37"/>
        <end position="103"/>
    </location>
</feature>
<dbReference type="PROSITE" id="PS51178">
    <property type="entry name" value="PASTA"/>
    <property type="match status" value="1"/>
</dbReference>
<dbReference type="Pfam" id="PF03793">
    <property type="entry name" value="PASTA"/>
    <property type="match status" value="1"/>
</dbReference>
<dbReference type="AlphaFoldDB" id="A0A382DKX9"/>
<evidence type="ECO:0000256" key="1">
    <source>
        <dbReference type="SAM" id="Phobius"/>
    </source>
</evidence>
<keyword evidence="1" id="KW-1133">Transmembrane helix</keyword>
<organism evidence="3">
    <name type="scientific">marine metagenome</name>
    <dbReference type="NCBI Taxonomy" id="408172"/>
    <lineage>
        <taxon>unclassified sequences</taxon>
        <taxon>metagenomes</taxon>
        <taxon>ecological metagenomes</taxon>
    </lineage>
</organism>